<organism evidence="2 3">
    <name type="scientific">Priestia megaterium</name>
    <name type="common">Bacillus megaterium</name>
    <dbReference type="NCBI Taxonomy" id="1404"/>
    <lineage>
        <taxon>Bacteria</taxon>
        <taxon>Bacillati</taxon>
        <taxon>Bacillota</taxon>
        <taxon>Bacilli</taxon>
        <taxon>Bacillales</taxon>
        <taxon>Bacillaceae</taxon>
        <taxon>Priestia</taxon>
    </lineage>
</organism>
<name>A0A3D8WW07_PRIMG</name>
<feature type="transmembrane region" description="Helical" evidence="1">
    <location>
        <begin position="34"/>
        <end position="55"/>
    </location>
</feature>
<protein>
    <submittedName>
        <fullName evidence="2">Uncharacterized protein</fullName>
    </submittedName>
</protein>
<keyword evidence="1" id="KW-0472">Membrane</keyword>
<dbReference type="RefSeq" id="WP_116077713.1">
    <property type="nucleotide sequence ID" value="NZ_CP187630.1"/>
</dbReference>
<dbReference type="AlphaFoldDB" id="A0A3D8WW07"/>
<evidence type="ECO:0000313" key="3">
    <source>
        <dbReference type="Proteomes" id="UP000256519"/>
    </source>
</evidence>
<evidence type="ECO:0000313" key="2">
    <source>
        <dbReference type="EMBL" id="RDZ09233.1"/>
    </source>
</evidence>
<dbReference type="EMBL" id="PQWM01000038">
    <property type="protein sequence ID" value="RDZ09233.1"/>
    <property type="molecule type" value="Genomic_DNA"/>
</dbReference>
<keyword evidence="1" id="KW-1133">Transmembrane helix</keyword>
<gene>
    <name evidence="2" type="ORF">C3744_25110</name>
</gene>
<feature type="transmembrane region" description="Helical" evidence="1">
    <location>
        <begin position="67"/>
        <end position="85"/>
    </location>
</feature>
<proteinExistence type="predicted"/>
<keyword evidence="1" id="KW-0812">Transmembrane</keyword>
<accession>A0A3D8WW07</accession>
<reference evidence="2 3" key="1">
    <citation type="journal article" date="2018" name="Appl. Environ. Microbiol.">
        <title>Antimicrobial susceptibility testing and tentative epidemiological cut-off values of five Bacillus species relevant for use as animal feed additives or for plant protection.</title>
        <authorList>
            <person name="Agerso Y."/>
            <person name="Stuer-Lauridsen B."/>
            <person name="Bjerre K."/>
            <person name="Jensen M.G."/>
            <person name="Johansen E."/>
            <person name="Bennedsen M."/>
            <person name="Brockmann E."/>
            <person name="Nielsen B."/>
        </authorList>
    </citation>
    <scope>NUCLEOTIDE SEQUENCE [LARGE SCALE GENOMIC DNA]</scope>
    <source>
        <strain evidence="2 3">CHCC20162</strain>
    </source>
</reference>
<sequence length="197" mass="23252">MKRNRLLLLSLISSLLVILVSLFQWDLIDIITEFLMLPIWLFVYAFFIIMTIWTLIHLFKNRKWQPFVIQLITISLWFFFPFNQVNLDLNFRIHQDKREEVATKIENGVIKPNVPDSPSLIQLPKEYTQLSKGGGDIVVETKGKAKSILFFTYRGMLDNFSGFVYNPNDNKPSKSDFNGDFKQIKKVHKNWYYVSSY</sequence>
<evidence type="ECO:0000256" key="1">
    <source>
        <dbReference type="SAM" id="Phobius"/>
    </source>
</evidence>
<dbReference type="Proteomes" id="UP000256519">
    <property type="component" value="Unassembled WGS sequence"/>
</dbReference>
<comment type="caution">
    <text evidence="2">The sequence shown here is derived from an EMBL/GenBank/DDBJ whole genome shotgun (WGS) entry which is preliminary data.</text>
</comment>